<dbReference type="Proteomes" id="UP000299102">
    <property type="component" value="Unassembled WGS sequence"/>
</dbReference>
<name>A0A4C1VHT1_EUMVA</name>
<evidence type="ECO:0000313" key="3">
    <source>
        <dbReference type="Proteomes" id="UP000299102"/>
    </source>
</evidence>
<gene>
    <name evidence="2" type="ORF">EVAR_35739_1</name>
</gene>
<organism evidence="2 3">
    <name type="scientific">Eumeta variegata</name>
    <name type="common">Bagworm moth</name>
    <name type="synonym">Eumeta japonica</name>
    <dbReference type="NCBI Taxonomy" id="151549"/>
    <lineage>
        <taxon>Eukaryota</taxon>
        <taxon>Metazoa</taxon>
        <taxon>Ecdysozoa</taxon>
        <taxon>Arthropoda</taxon>
        <taxon>Hexapoda</taxon>
        <taxon>Insecta</taxon>
        <taxon>Pterygota</taxon>
        <taxon>Neoptera</taxon>
        <taxon>Endopterygota</taxon>
        <taxon>Lepidoptera</taxon>
        <taxon>Glossata</taxon>
        <taxon>Ditrysia</taxon>
        <taxon>Tineoidea</taxon>
        <taxon>Psychidae</taxon>
        <taxon>Oiketicinae</taxon>
        <taxon>Eumeta</taxon>
    </lineage>
</organism>
<proteinExistence type="predicted"/>
<dbReference type="AlphaFoldDB" id="A0A4C1VHT1"/>
<dbReference type="EMBL" id="BGZK01000331">
    <property type="protein sequence ID" value="GBP37305.1"/>
    <property type="molecule type" value="Genomic_DNA"/>
</dbReference>
<reference evidence="2 3" key="1">
    <citation type="journal article" date="2019" name="Commun. Biol.">
        <title>The bagworm genome reveals a unique fibroin gene that provides high tensile strength.</title>
        <authorList>
            <person name="Kono N."/>
            <person name="Nakamura H."/>
            <person name="Ohtoshi R."/>
            <person name="Tomita M."/>
            <person name="Numata K."/>
            <person name="Arakawa K."/>
        </authorList>
    </citation>
    <scope>NUCLEOTIDE SEQUENCE [LARGE SCALE GENOMIC DNA]</scope>
</reference>
<protein>
    <submittedName>
        <fullName evidence="2">Uncharacterized protein</fullName>
    </submittedName>
</protein>
<sequence>MRCRNRQAAPHAAVVTRPRLRTHLSAESSEFLEISVSFKEARLRIDPRRGGAGPGRAGPGQRGEVPIDSRAMPSSAGPRARGGSHLRRSAPTQVYRHYVYELRAPATAPIFFKS</sequence>
<evidence type="ECO:0000256" key="1">
    <source>
        <dbReference type="SAM" id="MobiDB-lite"/>
    </source>
</evidence>
<feature type="compositionally biased region" description="Gly residues" evidence="1">
    <location>
        <begin position="50"/>
        <end position="61"/>
    </location>
</feature>
<feature type="region of interest" description="Disordered" evidence="1">
    <location>
        <begin position="44"/>
        <end position="89"/>
    </location>
</feature>
<keyword evidence="3" id="KW-1185">Reference proteome</keyword>
<accession>A0A4C1VHT1</accession>
<evidence type="ECO:0000313" key="2">
    <source>
        <dbReference type="EMBL" id="GBP37305.1"/>
    </source>
</evidence>
<comment type="caution">
    <text evidence="2">The sequence shown here is derived from an EMBL/GenBank/DDBJ whole genome shotgun (WGS) entry which is preliminary data.</text>
</comment>